<dbReference type="RefSeq" id="WP_143019555.1">
    <property type="nucleotide sequence ID" value="NZ_FMXM01000029.1"/>
</dbReference>
<feature type="chain" id="PRO_5011443266" description="LTXXQ motif family protein" evidence="2">
    <location>
        <begin position="22"/>
        <end position="194"/>
    </location>
</feature>
<evidence type="ECO:0000256" key="1">
    <source>
        <dbReference type="SAM" id="MobiDB-lite"/>
    </source>
</evidence>
<evidence type="ECO:0000313" key="3">
    <source>
        <dbReference type="EMBL" id="SDA98143.1"/>
    </source>
</evidence>
<feature type="region of interest" description="Disordered" evidence="1">
    <location>
        <begin position="21"/>
        <end position="75"/>
    </location>
</feature>
<accession>A0A1G5ZV22</accession>
<dbReference type="OrthoDB" id="7354754at2"/>
<protein>
    <recommendedName>
        <fullName evidence="5">LTXXQ motif family protein</fullName>
    </recommendedName>
</protein>
<dbReference type="AlphaFoldDB" id="A0A1G5ZV22"/>
<keyword evidence="2" id="KW-0732">Signal</keyword>
<gene>
    <name evidence="3" type="ORF">SAMN02927914_06089</name>
</gene>
<evidence type="ECO:0000256" key="2">
    <source>
        <dbReference type="SAM" id="SignalP"/>
    </source>
</evidence>
<reference evidence="3 4" key="1">
    <citation type="submission" date="2016-10" db="EMBL/GenBank/DDBJ databases">
        <authorList>
            <person name="de Groot N.N."/>
        </authorList>
    </citation>
    <scope>NUCLEOTIDE SEQUENCE [LARGE SCALE GENOMIC DNA]</scope>
    <source>
        <strain evidence="3 4">CGMCC 1.12097</strain>
    </source>
</reference>
<evidence type="ECO:0000313" key="4">
    <source>
        <dbReference type="Proteomes" id="UP000198588"/>
    </source>
</evidence>
<sequence length="194" mass="20359">MRSTFFALGLLAVAAIHPAQAQQAKPGTTPGSEPPAAAAQDGADQNPMLWPMRRGPDRFRSEGSGHDRFGPQHMGPPPEFMLAARLSLLEMQIGVRAEQLDAWRGYTSALQAVLTPPRPDHGPGGPGTNAANLAPQGDPTVPDPFGLQEQLADDVTLRAVEAGKLADAIAALRDTLTPEQLEILSSAHGEPSGP</sequence>
<feature type="compositionally biased region" description="Low complexity" evidence="1">
    <location>
        <begin position="34"/>
        <end position="45"/>
    </location>
</feature>
<evidence type="ECO:0008006" key="5">
    <source>
        <dbReference type="Google" id="ProtNLM"/>
    </source>
</evidence>
<dbReference type="EMBL" id="FMXM01000029">
    <property type="protein sequence ID" value="SDA98143.1"/>
    <property type="molecule type" value="Genomic_DNA"/>
</dbReference>
<organism evidence="3 4">
    <name type="scientific">Mesorhizobium qingshengii</name>
    <dbReference type="NCBI Taxonomy" id="1165689"/>
    <lineage>
        <taxon>Bacteria</taxon>
        <taxon>Pseudomonadati</taxon>
        <taxon>Pseudomonadota</taxon>
        <taxon>Alphaproteobacteria</taxon>
        <taxon>Hyphomicrobiales</taxon>
        <taxon>Phyllobacteriaceae</taxon>
        <taxon>Mesorhizobium</taxon>
    </lineage>
</organism>
<dbReference type="Proteomes" id="UP000198588">
    <property type="component" value="Unassembled WGS sequence"/>
</dbReference>
<proteinExistence type="predicted"/>
<feature type="region of interest" description="Disordered" evidence="1">
    <location>
        <begin position="117"/>
        <end position="139"/>
    </location>
</feature>
<feature type="signal peptide" evidence="2">
    <location>
        <begin position="1"/>
        <end position="21"/>
    </location>
</feature>
<feature type="compositionally biased region" description="Polar residues" evidence="1">
    <location>
        <begin position="21"/>
        <end position="31"/>
    </location>
</feature>
<feature type="compositionally biased region" description="Basic and acidic residues" evidence="1">
    <location>
        <begin position="54"/>
        <end position="70"/>
    </location>
</feature>
<name>A0A1G5ZV22_9HYPH</name>